<dbReference type="PANTHER" id="PTHR45655:SF13">
    <property type="entry name" value="SOLUBLE GUANYLATE CYCLASE GCY-32-RELATED"/>
    <property type="match status" value="1"/>
</dbReference>
<dbReference type="PANTHER" id="PTHR45655">
    <property type="entry name" value="GUANYLATE CYCLASE SOLUBLE SUBUNIT BETA-2"/>
    <property type="match status" value="1"/>
</dbReference>
<dbReference type="Proteomes" id="UP000184211">
    <property type="component" value="Unassembled WGS sequence"/>
</dbReference>
<keyword evidence="3" id="KW-1185">Reference proteome</keyword>
<feature type="domain" description="Heme NO-binding" evidence="1">
    <location>
        <begin position="2"/>
        <end position="156"/>
    </location>
</feature>
<gene>
    <name evidence="2" type="ORF">SAMN04488044_2860</name>
</gene>
<evidence type="ECO:0000313" key="3">
    <source>
        <dbReference type="Proteomes" id="UP000184211"/>
    </source>
</evidence>
<protein>
    <submittedName>
        <fullName evidence="2">Haem-NO-binding</fullName>
    </submittedName>
</protein>
<dbReference type="AlphaFoldDB" id="A0A1M5UC42"/>
<dbReference type="Gene3D" id="3.90.1520.10">
    <property type="entry name" value="H-NOX domain"/>
    <property type="match status" value="1"/>
</dbReference>
<dbReference type="InterPro" id="IPR011644">
    <property type="entry name" value="Heme_NO-bd"/>
</dbReference>
<reference evidence="3" key="1">
    <citation type="submission" date="2016-11" db="EMBL/GenBank/DDBJ databases">
        <authorList>
            <person name="Varghese N."/>
            <person name="Submissions S."/>
        </authorList>
    </citation>
    <scope>NUCLEOTIDE SEQUENCE [LARGE SCALE GENOMIC DNA]</scope>
    <source>
        <strain evidence="3">DSM 28223</strain>
    </source>
</reference>
<dbReference type="InterPro" id="IPR024096">
    <property type="entry name" value="NO_sig/Golgi_transp_ligand-bd"/>
</dbReference>
<proteinExistence type="predicted"/>
<dbReference type="Pfam" id="PF07700">
    <property type="entry name" value="HNOB"/>
    <property type="match status" value="1"/>
</dbReference>
<name>A0A1M5UC42_9RHOB</name>
<evidence type="ECO:0000313" key="2">
    <source>
        <dbReference type="EMBL" id="SHH60510.1"/>
    </source>
</evidence>
<dbReference type="InterPro" id="IPR038158">
    <property type="entry name" value="H-NOX_domain_sf"/>
</dbReference>
<sequence length="195" mass="22056">MHGLVNRAIQCFVRDTYSDACWRHVARRAGLEQPDFEAMLDYDDVVTDRVIAAISTEFSVPVETILEDIGTYLVSHPNVEALRRLLRFTGTDFREFLYSLDDLKARARLALADLDIPNLELRDYGPNHFNLICHHHFAGISYVVMGILRTMADDYGALVLLENESISADLGLIRIQLVDDAFAEGRQFHLGAHHG</sequence>
<dbReference type="RefSeq" id="WP_072793698.1">
    <property type="nucleotide sequence ID" value="NZ_FQWM01000006.1"/>
</dbReference>
<organism evidence="2 3">
    <name type="scientific">Cognatishimia maritima</name>
    <dbReference type="NCBI Taxonomy" id="870908"/>
    <lineage>
        <taxon>Bacteria</taxon>
        <taxon>Pseudomonadati</taxon>
        <taxon>Pseudomonadota</taxon>
        <taxon>Alphaproteobacteria</taxon>
        <taxon>Rhodobacterales</taxon>
        <taxon>Paracoccaceae</taxon>
        <taxon>Cognatishimia</taxon>
    </lineage>
</organism>
<dbReference type="EMBL" id="FQWM01000006">
    <property type="protein sequence ID" value="SHH60510.1"/>
    <property type="molecule type" value="Genomic_DNA"/>
</dbReference>
<dbReference type="GO" id="GO:0020037">
    <property type="term" value="F:heme binding"/>
    <property type="evidence" value="ECO:0007669"/>
    <property type="project" value="InterPro"/>
</dbReference>
<dbReference type="STRING" id="870908.SAMN04488044_2860"/>
<dbReference type="SUPFAM" id="SSF111126">
    <property type="entry name" value="Ligand-binding domain in the NO signalling and Golgi transport"/>
    <property type="match status" value="1"/>
</dbReference>
<accession>A0A1M5UC42</accession>
<evidence type="ECO:0000259" key="1">
    <source>
        <dbReference type="Pfam" id="PF07700"/>
    </source>
</evidence>
<dbReference type="OrthoDB" id="981203at2"/>